<protein>
    <submittedName>
        <fullName evidence="1">Uncharacterized protein</fullName>
    </submittedName>
</protein>
<dbReference type="EMBL" id="UINC01005237">
    <property type="protein sequence ID" value="SVA20012.1"/>
    <property type="molecule type" value="Genomic_DNA"/>
</dbReference>
<reference evidence="1" key="1">
    <citation type="submission" date="2018-05" db="EMBL/GenBank/DDBJ databases">
        <authorList>
            <person name="Lanie J.A."/>
            <person name="Ng W.-L."/>
            <person name="Kazmierczak K.M."/>
            <person name="Andrzejewski T.M."/>
            <person name="Davidsen T.M."/>
            <person name="Wayne K.J."/>
            <person name="Tettelin H."/>
            <person name="Glass J.I."/>
            <person name="Rusch D."/>
            <person name="Podicherti R."/>
            <person name="Tsui H.-C.T."/>
            <person name="Winkler M.E."/>
        </authorList>
    </citation>
    <scope>NUCLEOTIDE SEQUENCE</scope>
</reference>
<proteinExistence type="predicted"/>
<dbReference type="AlphaFoldDB" id="A0A381TVE1"/>
<accession>A0A381TVE1</accession>
<sequence>MGMKENFRDKSRDELTWNLTNLAGVKAQMSERERPEEKVENSWYQRSLGVIDITDGPIKWISILKRDRSKDSPPKWWVVMGIPFEGDGTTGQKISIKTDRRKAFPLFGKVVDVTWKGDDGVSGLINTLSQDTATKELSKKIGNLEIKSQSEGFQGWTLTSDKKFAPTSQDWEVIQSIANYILSAPRAF</sequence>
<organism evidence="1">
    <name type="scientific">marine metagenome</name>
    <dbReference type="NCBI Taxonomy" id="408172"/>
    <lineage>
        <taxon>unclassified sequences</taxon>
        <taxon>metagenomes</taxon>
        <taxon>ecological metagenomes</taxon>
    </lineage>
</organism>
<name>A0A381TVE1_9ZZZZ</name>
<gene>
    <name evidence="1" type="ORF">METZ01_LOCUS72866</name>
</gene>
<evidence type="ECO:0000313" key="1">
    <source>
        <dbReference type="EMBL" id="SVA20012.1"/>
    </source>
</evidence>